<accession>A0A2M4B516</accession>
<reference evidence="1" key="1">
    <citation type="submission" date="2018-01" db="EMBL/GenBank/DDBJ databases">
        <title>An insight into the sialome of Amazonian anophelines.</title>
        <authorList>
            <person name="Ribeiro J.M."/>
            <person name="Scarpassa V."/>
            <person name="Calvo E."/>
        </authorList>
    </citation>
    <scope>NUCLEOTIDE SEQUENCE</scope>
    <source>
        <tissue evidence="1">Salivary glands</tissue>
    </source>
</reference>
<dbReference type="AlphaFoldDB" id="A0A2M4B516"/>
<dbReference type="EMBL" id="GGFK01014761">
    <property type="protein sequence ID" value="MBW48082.1"/>
    <property type="molecule type" value="Transcribed_RNA"/>
</dbReference>
<evidence type="ECO:0000313" key="1">
    <source>
        <dbReference type="EMBL" id="MBW48082.1"/>
    </source>
</evidence>
<proteinExistence type="predicted"/>
<name>A0A2M4B516_9DIPT</name>
<protein>
    <submittedName>
        <fullName evidence="1">Putative secreted protein</fullName>
    </submittedName>
</protein>
<sequence>MPGGVMPGPGMGSATLAAVLVTGDAAIGGGPCGTILPGGCAPASDFCGALADLFGPDEPGGPLLLLLVENGTDDLLDEMARLVTSSVS</sequence>
<organism evidence="1">
    <name type="scientific">Anopheles triannulatus</name>
    <dbReference type="NCBI Taxonomy" id="58253"/>
    <lineage>
        <taxon>Eukaryota</taxon>
        <taxon>Metazoa</taxon>
        <taxon>Ecdysozoa</taxon>
        <taxon>Arthropoda</taxon>
        <taxon>Hexapoda</taxon>
        <taxon>Insecta</taxon>
        <taxon>Pterygota</taxon>
        <taxon>Neoptera</taxon>
        <taxon>Endopterygota</taxon>
        <taxon>Diptera</taxon>
        <taxon>Nematocera</taxon>
        <taxon>Culicoidea</taxon>
        <taxon>Culicidae</taxon>
        <taxon>Anophelinae</taxon>
        <taxon>Anopheles</taxon>
    </lineage>
</organism>